<feature type="domain" description="FTP" evidence="13">
    <location>
        <begin position="118"/>
        <end position="165"/>
    </location>
</feature>
<evidence type="ECO:0000313" key="14">
    <source>
        <dbReference type="EMBL" id="CUS03507.2"/>
    </source>
</evidence>
<sequence length="1080" mass="110607">MKGNSHPRRGGRLMLVLALPVLLLLLVFASASGAEPAASGVDAAPAAQPDSSGLQRLVEATGGRAVFSQNSATGKVGFLRITGEEGLSLAAGESVEAESAAFFQQYGSIFGISDAAAELTSLGATTDAVGMQHLSYRQVYQGVPVFAAILRVHYNAAGALSAANGVFVPSINVNVAPSRSATSAASTAIAATALSHSIDGSTVLASDLSAAATKLYVYRDGLIQGVPGSDYLVYEVEVRGGAAVRDFVYVDAHTGKVVNHIAAASDALYRKLYEQNTGNLVWQEGNAFPGALNVDQQNIVNFSGHSYAFFSNAFGRDSYDAAGAQMRSVNNDPTISCPNANWNGVTTNYCNGVTSDDVVAHEWGHAYTEYTHGLIYQWQSGALNESYSDIWGETVDMINGMQTDTPAPVRTVNSCSTFETTPPVLVINSPAAIAGTYVAGSASFGPALTVAGLTGNVVVGVDPADGAGPTTTDACSPLTNAAAVAGKVALVDRGTCSFTIKVKNAQNAGATGVIVADNVAQPVAGMSGTDATITIPSLRVTLATGNLIKGQLPTPGVNASLKLAGGNPAEASYRWLMGEDSTAFGGNIRDMWDPTCKGDPGKVSDTEYWCATGDGGGVHTNSGVPNHGYALLVDGGTYNGQAITSIGMVKAAHIYWRAMTTYQTPTSGFADHADALETACTDLIGQNLTGLSTGAPAGPSGQSINASDCAEVADMIDAVQLRTDPTQCNFQPLLDPNAPALCAIDAPSEIYSEDFESGLGGWTLTNQGVYAGWPNFNWAADASLPGGRAGTGAYGTAPDAGNCDAGPGDISGAMQMASSTINIPAGANTPRLAFDHYVATEAGYDGGNLKISVNGGAFTLVPAVAFTFNDYNTTLVTAAGGNTNPLAGQAGFSGTDGGELGGSWGQSQVNLGAAGVVPGDSVKLRYDMGMDGCGGIDGWYVDDVTVYSCENVTPVCTGAVASTTRLWPANHKFKSINVVGVTDPDGDPLSITINSIFQDEAVDAHHSGNTAPDGTGLGTNTAKVRAERVSKGNGRVYYISYTAEDTDGATCSGTVTVGVPKNVNGTPVGEGPLYNSTVTP</sequence>
<evidence type="ECO:0000259" key="13">
    <source>
        <dbReference type="Pfam" id="PF07504"/>
    </source>
</evidence>
<dbReference type="Proteomes" id="UP000215027">
    <property type="component" value="Chromosome I"/>
</dbReference>
<dbReference type="InterPro" id="IPR013856">
    <property type="entry name" value="Peptidase_M4_domain"/>
</dbReference>
<keyword evidence="5" id="KW-0378">Hydrolase</keyword>
<dbReference type="InterPro" id="IPR027268">
    <property type="entry name" value="Peptidase_M4/M1_CTD_sf"/>
</dbReference>
<feature type="active site" evidence="8">
    <location>
        <position position="362"/>
    </location>
</feature>
<dbReference type="Pfam" id="PF01447">
    <property type="entry name" value="Peptidase_M4"/>
    <property type="match status" value="1"/>
</dbReference>
<protein>
    <submittedName>
        <fullName evidence="14">Thermolysin metallopeptidase</fullName>
    </submittedName>
</protein>
<dbReference type="Pfam" id="PF02225">
    <property type="entry name" value="PA"/>
    <property type="match status" value="1"/>
</dbReference>
<dbReference type="InterPro" id="IPR001570">
    <property type="entry name" value="Peptidase_M4_C_domain"/>
</dbReference>
<feature type="domain" description="Peptidase M4" evidence="10">
    <location>
        <begin position="275"/>
        <end position="369"/>
    </location>
</feature>
<keyword evidence="3" id="KW-0479">Metal-binding</keyword>
<evidence type="ECO:0000313" key="15">
    <source>
        <dbReference type="Proteomes" id="UP000215027"/>
    </source>
</evidence>
<gene>
    <name evidence="14" type="ORF">CFX0092_A1629</name>
</gene>
<dbReference type="RefSeq" id="WP_095042992.1">
    <property type="nucleotide sequence ID" value="NZ_LN890655.1"/>
</dbReference>
<evidence type="ECO:0000256" key="8">
    <source>
        <dbReference type="PIRSR" id="PIRSR623612-1"/>
    </source>
</evidence>
<proteinExistence type="inferred from homology"/>
<evidence type="ECO:0000259" key="12">
    <source>
        <dbReference type="Pfam" id="PF02868"/>
    </source>
</evidence>
<dbReference type="EMBL" id="LN890655">
    <property type="protein sequence ID" value="CUS03507.2"/>
    <property type="molecule type" value="Genomic_DNA"/>
</dbReference>
<dbReference type="PANTHER" id="PTHR33794">
    <property type="entry name" value="BACILLOLYSIN"/>
    <property type="match status" value="1"/>
</dbReference>
<dbReference type="Gene3D" id="3.50.30.30">
    <property type="match status" value="1"/>
</dbReference>
<evidence type="ECO:0000256" key="4">
    <source>
        <dbReference type="ARBA" id="ARBA00022729"/>
    </source>
</evidence>
<feature type="active site" description="Proton donor" evidence="8">
    <location>
        <position position="619"/>
    </location>
</feature>
<dbReference type="Pfam" id="PF07504">
    <property type="entry name" value="FTP"/>
    <property type="match status" value="1"/>
</dbReference>
<dbReference type="OrthoDB" id="291295at2"/>
<dbReference type="CDD" id="cd04818">
    <property type="entry name" value="PA_subtilisin_1"/>
    <property type="match status" value="1"/>
</dbReference>
<dbReference type="InterPro" id="IPR011096">
    <property type="entry name" value="FTP_domain"/>
</dbReference>
<dbReference type="PANTHER" id="PTHR33794:SF1">
    <property type="entry name" value="BACILLOLYSIN"/>
    <property type="match status" value="1"/>
</dbReference>
<evidence type="ECO:0000256" key="7">
    <source>
        <dbReference type="ARBA" id="ARBA00023049"/>
    </source>
</evidence>
<reference evidence="14" key="1">
    <citation type="submission" date="2016-01" db="EMBL/GenBank/DDBJ databases">
        <authorList>
            <person name="Mcilroy J.S."/>
            <person name="Karst M S."/>
            <person name="Albertsen M."/>
        </authorList>
    </citation>
    <scope>NUCLEOTIDE SEQUENCE</scope>
    <source>
        <strain evidence="14">Cfx-K</strain>
    </source>
</reference>
<keyword evidence="15" id="KW-1185">Reference proteome</keyword>
<dbReference type="KEGG" id="pbf:CFX0092_A1629"/>
<organism evidence="14 15">
    <name type="scientific">Candidatus Promineifilum breve</name>
    <dbReference type="NCBI Taxonomy" id="1806508"/>
    <lineage>
        <taxon>Bacteria</taxon>
        <taxon>Bacillati</taxon>
        <taxon>Chloroflexota</taxon>
        <taxon>Ardenticatenia</taxon>
        <taxon>Candidatus Promineifilales</taxon>
        <taxon>Candidatus Promineifilaceae</taxon>
        <taxon>Candidatus Promineifilum</taxon>
    </lineage>
</organism>
<evidence type="ECO:0000256" key="1">
    <source>
        <dbReference type="ARBA" id="ARBA00009388"/>
    </source>
</evidence>
<feature type="domain" description="PA" evidence="11">
    <location>
        <begin position="454"/>
        <end position="547"/>
    </location>
</feature>
<dbReference type="PRINTS" id="PR00730">
    <property type="entry name" value="THERMOLYSIN"/>
</dbReference>
<dbReference type="InterPro" id="IPR050728">
    <property type="entry name" value="Zinc_Metalloprotease_M4"/>
</dbReference>
<dbReference type="AlphaFoldDB" id="A0A170PG23"/>
<accession>A0A170PG23</accession>
<keyword evidence="6" id="KW-0862">Zinc</keyword>
<dbReference type="Gene3D" id="3.10.170.10">
    <property type="match status" value="1"/>
</dbReference>
<dbReference type="Pfam" id="PF02868">
    <property type="entry name" value="Peptidase_M4_C"/>
    <property type="match status" value="1"/>
</dbReference>
<evidence type="ECO:0000256" key="2">
    <source>
        <dbReference type="ARBA" id="ARBA00022670"/>
    </source>
</evidence>
<dbReference type="Gene3D" id="3.10.450.490">
    <property type="match status" value="1"/>
</dbReference>
<dbReference type="SUPFAM" id="SSF55486">
    <property type="entry name" value="Metalloproteases ('zincins'), catalytic domain"/>
    <property type="match status" value="1"/>
</dbReference>
<feature type="domain" description="Peptidase M4 C-terminal" evidence="12">
    <location>
        <begin position="572"/>
        <end position="687"/>
    </location>
</feature>
<dbReference type="SUPFAM" id="SSF52025">
    <property type="entry name" value="PA domain"/>
    <property type="match status" value="1"/>
</dbReference>
<comment type="similarity">
    <text evidence="1">Belongs to the peptidase M4 family.</text>
</comment>
<evidence type="ECO:0000256" key="5">
    <source>
        <dbReference type="ARBA" id="ARBA00022801"/>
    </source>
</evidence>
<dbReference type="InterPro" id="IPR046450">
    <property type="entry name" value="PA_dom_sf"/>
</dbReference>
<feature type="chain" id="PRO_5008241752" evidence="9">
    <location>
        <begin position="34"/>
        <end position="1080"/>
    </location>
</feature>
<dbReference type="GO" id="GO:0046872">
    <property type="term" value="F:metal ion binding"/>
    <property type="evidence" value="ECO:0007669"/>
    <property type="project" value="UniProtKB-KW"/>
</dbReference>
<evidence type="ECO:0000259" key="11">
    <source>
        <dbReference type="Pfam" id="PF02225"/>
    </source>
</evidence>
<dbReference type="InterPro" id="IPR023612">
    <property type="entry name" value="Peptidase_M4"/>
</dbReference>
<name>A0A170PG23_9CHLR</name>
<dbReference type="Gene3D" id="1.10.390.10">
    <property type="entry name" value="Neutral Protease Domain 2"/>
    <property type="match status" value="2"/>
</dbReference>
<dbReference type="GO" id="GO:0004222">
    <property type="term" value="F:metalloendopeptidase activity"/>
    <property type="evidence" value="ECO:0007669"/>
    <property type="project" value="InterPro"/>
</dbReference>
<evidence type="ECO:0000256" key="9">
    <source>
        <dbReference type="SAM" id="SignalP"/>
    </source>
</evidence>
<keyword evidence="2" id="KW-0645">Protease</keyword>
<keyword evidence="7" id="KW-0482">Metalloprotease</keyword>
<dbReference type="GO" id="GO:0006508">
    <property type="term" value="P:proteolysis"/>
    <property type="evidence" value="ECO:0007669"/>
    <property type="project" value="UniProtKB-KW"/>
</dbReference>
<evidence type="ECO:0000256" key="6">
    <source>
        <dbReference type="ARBA" id="ARBA00022833"/>
    </source>
</evidence>
<evidence type="ECO:0000259" key="10">
    <source>
        <dbReference type="Pfam" id="PF01447"/>
    </source>
</evidence>
<feature type="signal peptide" evidence="9">
    <location>
        <begin position="1"/>
        <end position="33"/>
    </location>
</feature>
<keyword evidence="4 9" id="KW-0732">Signal</keyword>
<dbReference type="InterPro" id="IPR003137">
    <property type="entry name" value="PA_domain"/>
</dbReference>
<evidence type="ECO:0000256" key="3">
    <source>
        <dbReference type="ARBA" id="ARBA00022723"/>
    </source>
</evidence>